<comment type="caution">
    <text evidence="1">The sequence shown here is derived from an EMBL/GenBank/DDBJ whole genome shotgun (WGS) entry which is preliminary data.</text>
</comment>
<name>A0A6G0YTF6_APHCR</name>
<proteinExistence type="predicted"/>
<gene>
    <name evidence="1" type="ORF">FWK35_00007731</name>
</gene>
<evidence type="ECO:0000313" key="2">
    <source>
        <dbReference type="Proteomes" id="UP000478052"/>
    </source>
</evidence>
<protein>
    <submittedName>
        <fullName evidence="1">Uncharacterized protein</fullName>
    </submittedName>
</protein>
<accession>A0A6G0YTF6</accession>
<feature type="non-terminal residue" evidence="1">
    <location>
        <position position="199"/>
    </location>
</feature>
<keyword evidence="2" id="KW-1185">Reference proteome</keyword>
<evidence type="ECO:0000313" key="1">
    <source>
        <dbReference type="EMBL" id="KAF0761168.1"/>
    </source>
</evidence>
<sequence length="199" mass="23074">MGWGGSMDTELLIYEMSTYLGYFHSECPSERVVSTRFIPLWKIKTVPIIVDLVTTNLELTHRLFINESFVKRFVTLSGGSKSDRQWPPPSNTSKTRGGDLKIYIYKELTFLPKASISHPGLGLVYKQTTKQQPTELFTRKTVKTSMLPDYQTVVISFKKIKTTIEENESLLEAKLIENLFFRHYNTIRMTSRFFCMSFM</sequence>
<dbReference type="Proteomes" id="UP000478052">
    <property type="component" value="Unassembled WGS sequence"/>
</dbReference>
<reference evidence="1 2" key="1">
    <citation type="submission" date="2019-08" db="EMBL/GenBank/DDBJ databases">
        <title>Whole genome of Aphis craccivora.</title>
        <authorList>
            <person name="Voronova N.V."/>
            <person name="Shulinski R.S."/>
            <person name="Bandarenka Y.V."/>
            <person name="Zhorov D.G."/>
            <person name="Warner D."/>
        </authorList>
    </citation>
    <scope>NUCLEOTIDE SEQUENCE [LARGE SCALE GENOMIC DNA]</scope>
    <source>
        <strain evidence="1">180601</strain>
        <tissue evidence="1">Whole Body</tissue>
    </source>
</reference>
<dbReference type="EMBL" id="VUJU01002474">
    <property type="protein sequence ID" value="KAF0761168.1"/>
    <property type="molecule type" value="Genomic_DNA"/>
</dbReference>
<dbReference type="AlphaFoldDB" id="A0A6G0YTF6"/>
<organism evidence="1 2">
    <name type="scientific">Aphis craccivora</name>
    <name type="common">Cowpea aphid</name>
    <dbReference type="NCBI Taxonomy" id="307492"/>
    <lineage>
        <taxon>Eukaryota</taxon>
        <taxon>Metazoa</taxon>
        <taxon>Ecdysozoa</taxon>
        <taxon>Arthropoda</taxon>
        <taxon>Hexapoda</taxon>
        <taxon>Insecta</taxon>
        <taxon>Pterygota</taxon>
        <taxon>Neoptera</taxon>
        <taxon>Paraneoptera</taxon>
        <taxon>Hemiptera</taxon>
        <taxon>Sternorrhyncha</taxon>
        <taxon>Aphidomorpha</taxon>
        <taxon>Aphidoidea</taxon>
        <taxon>Aphididae</taxon>
        <taxon>Aphidini</taxon>
        <taxon>Aphis</taxon>
        <taxon>Aphis</taxon>
    </lineage>
</organism>